<name>H1S031_9BURK</name>
<evidence type="ECO:0000313" key="2">
    <source>
        <dbReference type="Proteomes" id="UP000005808"/>
    </source>
</evidence>
<reference evidence="1 2" key="1">
    <citation type="journal article" date="2012" name="J. Bacteriol.">
        <title>De Novo Genome Project of Cupriavidus basilensis OR16.</title>
        <authorList>
            <person name="Cserhati M."/>
            <person name="Kriszt B."/>
            <person name="Szoboszlay S."/>
            <person name="Toth A."/>
            <person name="Szabo I."/>
            <person name="Tancsics A."/>
            <person name="Nagy I."/>
            <person name="Horvath B."/>
            <person name="Nagy I."/>
            <person name="Kukolya J."/>
        </authorList>
    </citation>
    <scope>NUCLEOTIDE SEQUENCE [LARGE SCALE GENOMIC DNA]</scope>
    <source>
        <strain evidence="1 2">OR16</strain>
    </source>
</reference>
<accession>H1S031</accession>
<gene>
    <name evidence="1" type="ORF">OR16_04697</name>
</gene>
<dbReference type="PATRIC" id="fig|1127483.3.peg.935"/>
<dbReference type="AlphaFoldDB" id="H1S031"/>
<dbReference type="EMBL" id="AHJE01000012">
    <property type="protein sequence ID" value="EHP44247.1"/>
    <property type="molecule type" value="Genomic_DNA"/>
</dbReference>
<evidence type="ECO:0008006" key="3">
    <source>
        <dbReference type="Google" id="ProtNLM"/>
    </source>
</evidence>
<proteinExistence type="predicted"/>
<comment type="caution">
    <text evidence="1">The sequence shown here is derived from an EMBL/GenBank/DDBJ whole genome shotgun (WGS) entry which is preliminary data.</text>
</comment>
<protein>
    <recommendedName>
        <fullName evidence="3">Fimbrial assembly family protein</fullName>
    </recommendedName>
</protein>
<sequence length="393" mass="43328">MAALPSENVPPRAALSVVLADPLVRLFLVTPPSNLTRFEDLRCAAAIRFERLYEAHASDWHVAAAWTSEAPFPACAVPLAVLGVLARFAAARKLRFGKIVPAAFEHPRADHPLQGQETSWLLSRCGTHVTMAVRTRDRLQAIRALTWPEEAWRSWDSLHDGLSREAMRLDCALPKFLIGTGDIPAEFFANPHPNGAIHLLKVHPAKPVGIRRYPWPALDLRPGPKIRAGWTPASLVVCGCALAITAYAAAQSVLLATRISELQKEVAHAGMRLAARERPVDSVPVTAVKGEQVAAVNSAVRQLNLPWQRILQAIEAATPKEIALLALEPEAKRTALKGTAEAPTADGMLSYITQLKTQRTFHNVLLTRHEVNDQDPMKPFRFQFEVYWREAGE</sequence>
<organism evidence="1 2">
    <name type="scientific">Cupriavidus basilensis OR16</name>
    <dbReference type="NCBI Taxonomy" id="1127483"/>
    <lineage>
        <taxon>Bacteria</taxon>
        <taxon>Pseudomonadati</taxon>
        <taxon>Pseudomonadota</taxon>
        <taxon>Betaproteobacteria</taxon>
        <taxon>Burkholderiales</taxon>
        <taxon>Burkholderiaceae</taxon>
        <taxon>Cupriavidus</taxon>
    </lineage>
</organism>
<dbReference type="Proteomes" id="UP000005808">
    <property type="component" value="Unassembled WGS sequence"/>
</dbReference>
<evidence type="ECO:0000313" key="1">
    <source>
        <dbReference type="EMBL" id="EHP44247.1"/>
    </source>
</evidence>